<dbReference type="AlphaFoldDB" id="A0A832RYW1"/>
<dbReference type="Proteomes" id="UP000600363">
    <property type="component" value="Unassembled WGS sequence"/>
</dbReference>
<feature type="binding site" evidence="8">
    <location>
        <position position="309"/>
    </location>
    <ligand>
        <name>[Ni-4Fe-4S] cluster</name>
        <dbReference type="ChEBI" id="CHEBI:47739"/>
    </ligand>
</feature>
<comment type="domain">
    <text evidence="8">Cluster B is an all-cysteinyl-liganded 4Fe-4S cluster; cluster C is a mixed Ni-Fe-S cluster which is the active site of CO oxidation. Cluster D is also an all-cysteinyl-liganded 4Fe-4S cluster that bridges the two subunits of the CODH dimer. Contains two additional 4Fe-4S clusters, dubbed E and F, that probably transport electrons from ferredoxin to the B cluster.</text>
</comment>
<feature type="domain" description="4Fe-4S ferredoxin-type" evidence="9">
    <location>
        <begin position="394"/>
        <end position="422"/>
    </location>
</feature>
<comment type="function">
    <text evidence="8">Part of the ACDS complex that catalyzes the reversible cleavage of acetyl-CoA, allowing autotrophic growth from CO(2). The alpha-epsilon subcomponent functions as a carbon monoxide dehydrogenase.</text>
</comment>
<comment type="similarity">
    <text evidence="8">Belongs to the Ni-containing carbon monoxide dehydrogenase family.</text>
</comment>
<protein>
    <recommendedName>
        <fullName evidence="8">Acetyl-CoA decarbonylase/synthase complex subunit alpha</fullName>
        <shortName evidence="8">ACDS complex subunit alpha</shortName>
        <ecNumber evidence="8">1.2.7.4</ecNumber>
    </recommendedName>
    <alternativeName>
        <fullName evidence="8">ACDS complex carbon monoxide dehydrogenase subunit alpha</fullName>
        <shortName evidence="8">ACDS CODH subunit alpha</shortName>
    </alternativeName>
</protein>
<dbReference type="EMBL" id="DUIH01000014">
    <property type="protein sequence ID" value="HIH69891.1"/>
    <property type="molecule type" value="Genomic_DNA"/>
</dbReference>
<gene>
    <name evidence="8 10" type="primary">cdhA</name>
    <name evidence="10" type="ORF">HA299_04640</name>
</gene>
<feature type="binding site" evidence="8">
    <location>
        <position position="413"/>
    </location>
    <ligand>
        <name>[4Fe-4S] cluster</name>
        <dbReference type="ChEBI" id="CHEBI:49883"/>
        <label>4</label>
    </ligand>
</feature>
<dbReference type="HAMAP" id="MF_01137">
    <property type="entry name" value="CdhA"/>
    <property type="match status" value="1"/>
</dbReference>
<evidence type="ECO:0000256" key="6">
    <source>
        <dbReference type="ARBA" id="ARBA00023004"/>
    </source>
</evidence>
<keyword evidence="1 8" id="KW-0004">4Fe-4S</keyword>
<feature type="binding site" evidence="8">
    <location>
        <position position="242"/>
    </location>
    <ligand>
        <name>[Ni-4Fe-4S] cluster</name>
        <dbReference type="ChEBI" id="CHEBI:47739"/>
    </ligand>
</feature>
<feature type="binding site" evidence="8">
    <location>
        <position position="451"/>
    </location>
    <ligand>
        <name>[4Fe-4S] cluster</name>
        <dbReference type="ChEBI" id="CHEBI:49883"/>
        <label>3</label>
    </ligand>
</feature>
<evidence type="ECO:0000313" key="11">
    <source>
        <dbReference type="Proteomes" id="UP000600363"/>
    </source>
</evidence>
<dbReference type="NCBIfam" id="TIGR00314">
    <property type="entry name" value="cdhA"/>
    <property type="match status" value="1"/>
</dbReference>
<dbReference type="InterPro" id="IPR011254">
    <property type="entry name" value="Prismane-like_sf"/>
</dbReference>
<feature type="binding site" evidence="8">
    <location>
        <position position="86"/>
    </location>
    <ligand>
        <name>[4Fe-4S] cluster</name>
        <dbReference type="ChEBI" id="CHEBI:49883"/>
        <label>2</label>
    </ligand>
</feature>
<dbReference type="PANTHER" id="PTHR30109">
    <property type="entry name" value="HYDROXYLAMINE REDUCTASE"/>
    <property type="match status" value="1"/>
</dbReference>
<comment type="cofactor">
    <cofactor evidence="8">
        <name>[Ni-4Fe-4S] cluster</name>
        <dbReference type="ChEBI" id="CHEBI:47739"/>
    </cofactor>
    <text evidence="8">Binds 2 [Ni-4Fe-4S] clusters per heterotetramer.</text>
</comment>
<feature type="binding site" evidence="8">
    <location>
        <position position="109"/>
    </location>
    <ligand>
        <name>CO</name>
        <dbReference type="ChEBI" id="CHEBI:17245"/>
    </ligand>
</feature>
<keyword evidence="5 8" id="KW-0560">Oxidoreductase</keyword>
<keyword evidence="7 8" id="KW-0411">Iron-sulfur</keyword>
<dbReference type="GO" id="GO:0051539">
    <property type="term" value="F:4 iron, 4 sulfur cluster binding"/>
    <property type="evidence" value="ECO:0007669"/>
    <property type="project" value="UniProtKB-KW"/>
</dbReference>
<dbReference type="Pfam" id="PF03063">
    <property type="entry name" value="Prismane"/>
    <property type="match status" value="2"/>
</dbReference>
<dbReference type="EC" id="1.2.7.4" evidence="8"/>
<feature type="binding site" evidence="8">
    <location>
        <position position="447"/>
    </location>
    <ligand>
        <name>[4Fe-4S] cluster</name>
        <dbReference type="ChEBI" id="CHEBI:49883"/>
        <label>4</label>
    </ligand>
</feature>
<dbReference type="PANTHER" id="PTHR30109:SF6">
    <property type="entry name" value="ACETYL-COA DECARBONYLASE_SYNTHASE COMPLEX SUBUNIT ALPHA"/>
    <property type="match status" value="1"/>
</dbReference>
<evidence type="ECO:0000313" key="10">
    <source>
        <dbReference type="EMBL" id="HIH69891.1"/>
    </source>
</evidence>
<name>A0A832RYW1_9EURY</name>
<feature type="binding site" evidence="8">
    <location>
        <position position="76"/>
    </location>
    <ligand>
        <name>[4Fe-4S] cluster</name>
        <dbReference type="ChEBI" id="CHEBI:49883"/>
        <label>2</label>
    </ligand>
</feature>
<feature type="binding site" evidence="8">
    <location>
        <position position="68"/>
    </location>
    <ligand>
        <name>[4Fe-4S] cluster</name>
        <dbReference type="ChEBI" id="CHEBI:49883"/>
        <label>2</label>
    </ligand>
</feature>
<dbReference type="SUPFAM" id="SSF56821">
    <property type="entry name" value="Prismane protein-like"/>
    <property type="match status" value="1"/>
</dbReference>
<dbReference type="SUPFAM" id="SSF46548">
    <property type="entry name" value="alpha-helical ferredoxin"/>
    <property type="match status" value="1"/>
</dbReference>
<dbReference type="Gene3D" id="3.40.50.2030">
    <property type="match status" value="2"/>
</dbReference>
<keyword evidence="3 8" id="KW-0479">Metal-binding</keyword>
<feature type="binding site" evidence="8">
    <location>
        <position position="441"/>
    </location>
    <ligand>
        <name>[4Fe-4S] cluster</name>
        <dbReference type="ChEBI" id="CHEBI:49883"/>
        <label>4</label>
    </ligand>
</feature>
<organism evidence="10 11">
    <name type="scientific">Methermicoccus shengliensis</name>
    <dbReference type="NCBI Taxonomy" id="660064"/>
    <lineage>
        <taxon>Archaea</taxon>
        <taxon>Methanobacteriati</taxon>
        <taxon>Methanobacteriota</taxon>
        <taxon>Stenosarchaea group</taxon>
        <taxon>Methanomicrobia</taxon>
        <taxon>Methanosarcinales</taxon>
        <taxon>Methermicoccaceae</taxon>
        <taxon>Methermicoccus</taxon>
    </lineage>
</organism>
<evidence type="ECO:0000256" key="3">
    <source>
        <dbReference type="ARBA" id="ARBA00022723"/>
    </source>
</evidence>
<keyword evidence="4" id="KW-0677">Repeat</keyword>
<keyword evidence="2 8" id="KW-0533">Nickel</keyword>
<evidence type="ECO:0000256" key="8">
    <source>
        <dbReference type="HAMAP-Rule" id="MF_01137"/>
    </source>
</evidence>
<evidence type="ECO:0000256" key="7">
    <source>
        <dbReference type="ARBA" id="ARBA00023014"/>
    </source>
</evidence>
<dbReference type="GO" id="GO:0005506">
    <property type="term" value="F:iron ion binding"/>
    <property type="evidence" value="ECO:0007669"/>
    <property type="project" value="UniProtKB-UniRule"/>
</dbReference>
<dbReference type="Gene3D" id="3.30.70.20">
    <property type="match status" value="1"/>
</dbReference>
<dbReference type="GO" id="GO:0016151">
    <property type="term" value="F:nickel cation binding"/>
    <property type="evidence" value="ECO:0007669"/>
    <property type="project" value="UniProtKB-UniRule"/>
</dbReference>
<dbReference type="GO" id="GO:0006084">
    <property type="term" value="P:acetyl-CoA metabolic process"/>
    <property type="evidence" value="ECO:0007669"/>
    <property type="project" value="InterPro"/>
</dbReference>
<feature type="domain" description="4Fe-4S ferredoxin-type" evidence="9">
    <location>
        <begin position="432"/>
        <end position="461"/>
    </location>
</feature>
<feature type="binding site" evidence="8">
    <location>
        <position position="403"/>
    </location>
    <ligand>
        <name>[4Fe-4S] cluster</name>
        <dbReference type="ChEBI" id="CHEBI:49883"/>
        <label>3</label>
    </ligand>
</feature>
<proteinExistence type="inferred from homology"/>
<evidence type="ECO:0000256" key="4">
    <source>
        <dbReference type="ARBA" id="ARBA00022737"/>
    </source>
</evidence>
<dbReference type="Gene3D" id="1.10.8.190">
    <property type="entry name" value="Carbon monoxide dehydrogenase alpha subunit. Chain M, domain 1"/>
    <property type="match status" value="1"/>
</dbReference>
<dbReference type="InterPro" id="IPR017896">
    <property type="entry name" value="4Fe4S_Fe-S-bd"/>
</dbReference>
<dbReference type="GO" id="GO:0043885">
    <property type="term" value="F:anaerobic carbon-monoxide dehydrogenase activity"/>
    <property type="evidence" value="ECO:0007669"/>
    <property type="project" value="UniProtKB-UniRule"/>
</dbReference>
<evidence type="ECO:0000256" key="5">
    <source>
        <dbReference type="ARBA" id="ARBA00023002"/>
    </source>
</evidence>
<dbReference type="RefSeq" id="WP_042686524.1">
    <property type="nucleotide sequence ID" value="NZ_DUIH01000014.1"/>
</dbReference>
<evidence type="ECO:0000256" key="2">
    <source>
        <dbReference type="ARBA" id="ARBA00022596"/>
    </source>
</evidence>
<dbReference type="PROSITE" id="PS51379">
    <property type="entry name" value="4FE4S_FER_2"/>
    <property type="match status" value="2"/>
</dbReference>
<dbReference type="GO" id="GO:0050418">
    <property type="term" value="F:hydroxylamine reductase activity"/>
    <property type="evidence" value="ECO:0007669"/>
    <property type="project" value="TreeGrafter"/>
</dbReference>
<comment type="cofactor">
    <cofactor evidence="8">
        <name>[4Fe-4S] cluster</name>
        <dbReference type="ChEBI" id="CHEBI:49883"/>
    </cofactor>
    <text evidence="8">Binds 7 [4Fe-4S] clusters per heterotetramer.</text>
</comment>
<dbReference type="InterPro" id="IPR017900">
    <property type="entry name" value="4Fe4S_Fe_S_CS"/>
</dbReference>
<dbReference type="InterPro" id="IPR016099">
    <property type="entry name" value="Prismane-like_a/b-sand"/>
</dbReference>
<evidence type="ECO:0000259" key="9">
    <source>
        <dbReference type="PROSITE" id="PS51379"/>
    </source>
</evidence>
<comment type="caution">
    <text evidence="8">Lacks conserved residue(s) required for the propagation of feature annotation.</text>
</comment>
<feature type="binding site" evidence="8">
    <location>
        <position position="71"/>
    </location>
    <ligand>
        <name>[4Fe-4S] cluster</name>
        <dbReference type="ChEBI" id="CHEBI:49883"/>
        <label>2</label>
    </ligand>
</feature>
<accession>A0A832RYW1</accession>
<comment type="subunit">
    <text evidence="8">Heterotetramer of two alpha and two epsilon subunits. The ACDS complex is made up of alpha, epsilon, beta, gamma and delta subunits with a probable stoichiometry of (alpha(2)epsilon(2))(4)-beta(8)-(gamma(1)delta(1))(8).</text>
</comment>
<dbReference type="PROSITE" id="PS00198">
    <property type="entry name" value="4FE4S_FER_1"/>
    <property type="match status" value="1"/>
</dbReference>
<feature type="binding site" evidence="8">
    <location>
        <position position="538"/>
    </location>
    <ligand>
        <name>[Ni-4Fe-4S] cluster</name>
        <dbReference type="ChEBI" id="CHEBI:47739"/>
    </ligand>
</feature>
<dbReference type="InterPro" id="IPR004137">
    <property type="entry name" value="HCP/CODH"/>
</dbReference>
<comment type="catalytic activity">
    <reaction evidence="8">
        <text>CO + 2 oxidized [2Fe-2S]-[ferredoxin] + H2O = 2 reduced [2Fe-2S]-[ferredoxin] + CO2 + 2 H(+)</text>
        <dbReference type="Rhea" id="RHEA:21040"/>
        <dbReference type="Rhea" id="RHEA-COMP:10000"/>
        <dbReference type="Rhea" id="RHEA-COMP:10001"/>
        <dbReference type="ChEBI" id="CHEBI:15377"/>
        <dbReference type="ChEBI" id="CHEBI:15378"/>
        <dbReference type="ChEBI" id="CHEBI:16526"/>
        <dbReference type="ChEBI" id="CHEBI:17245"/>
        <dbReference type="ChEBI" id="CHEBI:33737"/>
        <dbReference type="ChEBI" id="CHEBI:33738"/>
        <dbReference type="EC" id="1.2.7.4"/>
    </reaction>
</comment>
<feature type="binding site" evidence="8">
    <location>
        <position position="509"/>
    </location>
    <ligand>
        <name>[Ni-4Fe-4S] cluster</name>
        <dbReference type="ChEBI" id="CHEBI:47739"/>
    </ligand>
</feature>
<sequence>MDEGVFEIKGLENVKIYIGDIGDVSEGEEEEWEPEGPTMKPEVQDLREWDMRLLKRYKPVYSPTDETCSFCTYGPCDLSKGKEGACGIDLRTQQARLLLFTALMGAAAHAAHGRHILHYLIERYGRDFEIEVGPSELKTPNISVVLGIKPRTLGDLEEALDYVEEQLTQLLATVHTGQEGSYLDFESKALHAGMLDHVGMEVADVAQVAALNMPKADENAPLVEIGMGVIDTTKPVIMVVGHNVAGVWHIMDYLDSHDLTDKVEMGGVCCTAIDMTRCDPKRKIVGSLSQQLKYIRTGIPDVIVVDEQCIRTDMVDEASKLHIPVISTNAKVLYGLPNRTDDPVDDIVDDLVSGREKGVIMLDFDKLGELVAKTALEIAPIRREKGYTAIPTDEELKCMVEECVGCGACQIQCPQGLSLPEAFALAKNGDLSMLEQLWDECVGCGRCEHECPKDIRILDVLQKAARKKIYEDKSVMRAGRGQISDPEIREEGRNLVLGVTPGAVAIVGCPNFPRGARELYEVAEELLQRSYIVIVSGCSAMEIARFKDDEGKSLYERYPARFIKGNLLNTGSCVSNSSITAALMKVATIFAKKQARGNYEEIADYILNRVGAVGVAWGAYSQKAQSIGLGCVRLGIPVIVGPHGVKYRRAFIGHPHRKEEWQIYDARNGEALWCEPAPEHLMLTADTKEEMLPLIAKLCIRPSDNNLGRMIKLTHYIELSEKYLGKLPDDWHLFVRSEADLPLAMKDRLLKVLEEEHGWRIDWEKKKIIEGPAKKMDVSCQPTIVPRLVKSKRGE</sequence>
<dbReference type="GO" id="GO:0042542">
    <property type="term" value="P:response to hydrogen peroxide"/>
    <property type="evidence" value="ECO:0007669"/>
    <property type="project" value="TreeGrafter"/>
</dbReference>
<feature type="binding site" evidence="8">
    <location>
        <position position="409"/>
    </location>
    <ligand>
        <name>[4Fe-4S] cluster</name>
        <dbReference type="ChEBI" id="CHEBI:49883"/>
        <label>3</label>
    </ligand>
</feature>
<feature type="binding site" evidence="8">
    <location>
        <position position="406"/>
    </location>
    <ligand>
        <name>[4Fe-4S] cluster</name>
        <dbReference type="ChEBI" id="CHEBI:49883"/>
        <label>3</label>
    </ligand>
</feature>
<feature type="binding site" evidence="8">
    <location>
        <position position="444"/>
    </location>
    <ligand>
        <name>[4Fe-4S] cluster</name>
        <dbReference type="ChEBI" id="CHEBI:49883"/>
        <label>4</label>
    </ligand>
</feature>
<reference evidence="10" key="1">
    <citation type="journal article" date="2020" name="bioRxiv">
        <title>A rank-normalized archaeal taxonomy based on genome phylogeny resolves widespread incomplete and uneven classifications.</title>
        <authorList>
            <person name="Rinke C."/>
            <person name="Chuvochina M."/>
            <person name="Mussig A.J."/>
            <person name="Chaumeil P.-A."/>
            <person name="Waite D.W."/>
            <person name="Whitman W.B."/>
            <person name="Parks D.H."/>
            <person name="Hugenholtz P."/>
        </authorList>
    </citation>
    <scope>NUCLEOTIDE SEQUENCE</scope>
    <source>
        <strain evidence="10">UBA12518</strain>
    </source>
</reference>
<feature type="binding site" evidence="8">
    <location>
        <position position="270"/>
    </location>
    <ligand>
        <name>[Ni-4Fe-4S] cluster</name>
        <dbReference type="ChEBI" id="CHEBI:47739"/>
    </ligand>
</feature>
<evidence type="ECO:0000256" key="1">
    <source>
        <dbReference type="ARBA" id="ARBA00022485"/>
    </source>
</evidence>
<dbReference type="InterPro" id="IPR004460">
    <property type="entry name" value="CdhA"/>
</dbReference>
<dbReference type="GO" id="GO:0004601">
    <property type="term" value="F:peroxidase activity"/>
    <property type="evidence" value="ECO:0007669"/>
    <property type="project" value="TreeGrafter"/>
</dbReference>
<feature type="binding site" evidence="8">
    <location>
        <position position="573"/>
    </location>
    <ligand>
        <name>[Ni-4Fe-4S] cluster</name>
        <dbReference type="ChEBI" id="CHEBI:47739"/>
    </ligand>
</feature>
<comment type="caution">
    <text evidence="10">The sequence shown here is derived from an EMBL/GenBank/DDBJ whole genome shotgun (WGS) entry which is preliminary data.</text>
</comment>
<keyword evidence="6 8" id="KW-0408">Iron</keyword>